<dbReference type="AlphaFoldDB" id="A0A7X0CFX4"/>
<keyword evidence="4" id="KW-1185">Reference proteome</keyword>
<evidence type="ECO:0000259" key="2">
    <source>
        <dbReference type="SMART" id="SM00245"/>
    </source>
</evidence>
<dbReference type="GO" id="GO:0006508">
    <property type="term" value="P:proteolysis"/>
    <property type="evidence" value="ECO:0007669"/>
    <property type="project" value="InterPro"/>
</dbReference>
<evidence type="ECO:0000313" key="3">
    <source>
        <dbReference type="EMBL" id="MBB6135434.1"/>
    </source>
</evidence>
<dbReference type="PANTHER" id="PTHR11261:SF3">
    <property type="entry name" value="RETINOL-BINDING PROTEIN 3"/>
    <property type="match status" value="1"/>
</dbReference>
<evidence type="ECO:0000256" key="1">
    <source>
        <dbReference type="SAM" id="SignalP"/>
    </source>
</evidence>
<dbReference type="CDD" id="cd07563">
    <property type="entry name" value="Peptidase_S41_IRBP"/>
    <property type="match status" value="1"/>
</dbReference>
<dbReference type="InterPro" id="IPR029045">
    <property type="entry name" value="ClpP/crotonase-like_dom_sf"/>
</dbReference>
<feature type="domain" description="Tail specific protease" evidence="2">
    <location>
        <begin position="126"/>
        <end position="320"/>
    </location>
</feature>
<dbReference type="Gene3D" id="3.30.750.44">
    <property type="match status" value="1"/>
</dbReference>
<dbReference type="GO" id="GO:0008236">
    <property type="term" value="F:serine-type peptidase activity"/>
    <property type="evidence" value="ECO:0007669"/>
    <property type="project" value="InterPro"/>
</dbReference>
<protein>
    <recommendedName>
        <fullName evidence="2">Tail specific protease domain-containing protein</fullName>
    </recommendedName>
</protein>
<dbReference type="Gene3D" id="3.90.226.10">
    <property type="entry name" value="2-enoyl-CoA Hydratase, Chain A, domain 1"/>
    <property type="match status" value="1"/>
</dbReference>
<feature type="chain" id="PRO_5030534784" description="Tail specific protease domain-containing protein" evidence="1">
    <location>
        <begin position="24"/>
        <end position="367"/>
    </location>
</feature>
<name>A0A7X0CFX4_9BURK</name>
<proteinExistence type="predicted"/>
<dbReference type="Pfam" id="PF11918">
    <property type="entry name" value="Peptidase_S41_N"/>
    <property type="match status" value="1"/>
</dbReference>
<gene>
    <name evidence="3" type="ORF">HD842_003601</name>
</gene>
<dbReference type="Pfam" id="PF03572">
    <property type="entry name" value="Peptidase_S41"/>
    <property type="match status" value="1"/>
</dbReference>
<evidence type="ECO:0000313" key="4">
    <source>
        <dbReference type="Proteomes" id="UP000540787"/>
    </source>
</evidence>
<keyword evidence="1" id="KW-0732">Signal</keyword>
<dbReference type="SMART" id="SM00245">
    <property type="entry name" value="TSPc"/>
    <property type="match status" value="1"/>
</dbReference>
<dbReference type="SUPFAM" id="SSF52096">
    <property type="entry name" value="ClpP/crotonase"/>
    <property type="match status" value="1"/>
</dbReference>
<comment type="caution">
    <text evidence="3">The sequence shown here is derived from an EMBL/GenBank/DDBJ whole genome shotgun (WGS) entry which is preliminary data.</text>
</comment>
<dbReference type="InterPro" id="IPR005151">
    <property type="entry name" value="Tail-specific_protease"/>
</dbReference>
<feature type="signal peptide" evidence="1">
    <location>
        <begin position="1"/>
        <end position="23"/>
    </location>
</feature>
<dbReference type="Proteomes" id="UP000540787">
    <property type="component" value="Unassembled WGS sequence"/>
</dbReference>
<dbReference type="EMBL" id="JACHBX010000004">
    <property type="protein sequence ID" value="MBB6135434.1"/>
    <property type="molecule type" value="Genomic_DNA"/>
</dbReference>
<sequence length="367" mass="40059">MKILRSIGTAAIVAAIACSPAFAQSAGVSNQRDMQMNAASRQQLIDAVIKEVNNSYVFPDMAKKVETSLRHQQKRGFYDAIASAQQLSEVLSDALQAATKDRHLRVMYSEAVIAGRKSSDERSPEEAASYLAMMRSNNFGIDKIERLPFNIGYLELARFARAKEMAETLAAAMTLVAHTDALVIDLRNNRGGDGAAGLLLASYMFDKRTQLNDFYYREGNRTEQRWTADVVPGLRYGGTKPVYILTSKDTFSAAEDFTYALKNLKRATVVGETTGGGANQGDNKRLLPNFSLFVPLGRTISPVTKTNWEGVGVMPDISVCASDALRTAQLAILANIAASENNPDELGRLNERIGQLSERTTGRITCG</sequence>
<dbReference type="PROSITE" id="PS51257">
    <property type="entry name" value="PROKAR_LIPOPROTEIN"/>
    <property type="match status" value="1"/>
</dbReference>
<reference evidence="3 4" key="1">
    <citation type="submission" date="2020-08" db="EMBL/GenBank/DDBJ databases">
        <title>The Agave Microbiome: Exploring the role of microbial communities in plant adaptations to desert environments.</title>
        <authorList>
            <person name="Partida-Martinez L.P."/>
        </authorList>
    </citation>
    <scope>NUCLEOTIDE SEQUENCE [LARGE SCALE GENOMIC DNA]</scope>
    <source>
        <strain evidence="3 4">AT3.2</strain>
    </source>
</reference>
<dbReference type="RefSeq" id="WP_183556109.1">
    <property type="nucleotide sequence ID" value="NZ_JACHBX010000004.1"/>
</dbReference>
<accession>A0A7X0CFX4</accession>
<dbReference type="PANTHER" id="PTHR11261">
    <property type="entry name" value="INTERPHOTORECEPTOR RETINOID-BINDING PROTEIN"/>
    <property type="match status" value="1"/>
</dbReference>
<organism evidence="3 4">
    <name type="scientific">Massilia aurea</name>
    <dbReference type="NCBI Taxonomy" id="373040"/>
    <lineage>
        <taxon>Bacteria</taxon>
        <taxon>Pseudomonadati</taxon>
        <taxon>Pseudomonadota</taxon>
        <taxon>Betaproteobacteria</taxon>
        <taxon>Burkholderiales</taxon>
        <taxon>Oxalobacteraceae</taxon>
        <taxon>Telluria group</taxon>
        <taxon>Massilia</taxon>
    </lineage>
</organism>